<dbReference type="PANTHER" id="PTHR12220">
    <property type="entry name" value="50S/60S RIBOSOMAL PROTEIN L16"/>
    <property type="match status" value="1"/>
</dbReference>
<name>A0A811Y0J5_NYCPR</name>
<accession>A0A811Y0J5</accession>
<gene>
    <name evidence="2" type="ORF">NYPRO_LOCUS3934</name>
</gene>
<dbReference type="GO" id="GO:0003735">
    <property type="term" value="F:structural constituent of ribosome"/>
    <property type="evidence" value="ECO:0007669"/>
    <property type="project" value="InterPro"/>
</dbReference>
<evidence type="ECO:0000256" key="1">
    <source>
        <dbReference type="ARBA" id="ARBA00035302"/>
    </source>
</evidence>
<comment type="caution">
    <text evidence="2">The sequence shown here is derived from an EMBL/GenBank/DDBJ whole genome shotgun (WGS) entry which is preliminary data.</text>
</comment>
<evidence type="ECO:0000313" key="3">
    <source>
        <dbReference type="Proteomes" id="UP000645828"/>
    </source>
</evidence>
<keyword evidence="3" id="KW-1185">Reference proteome</keyword>
<protein>
    <recommendedName>
        <fullName evidence="1">Large ribosomal subunit protein uL16m</fullName>
    </recommendedName>
</protein>
<proteinExistence type="predicted"/>
<dbReference type="EMBL" id="CAJHUB010000661">
    <property type="protein sequence ID" value="CAD7671139.1"/>
    <property type="molecule type" value="Genomic_DNA"/>
</dbReference>
<dbReference type="Proteomes" id="UP000645828">
    <property type="component" value="Unassembled WGS sequence"/>
</dbReference>
<dbReference type="GO" id="GO:0019843">
    <property type="term" value="F:rRNA binding"/>
    <property type="evidence" value="ECO:0007669"/>
    <property type="project" value="InterPro"/>
</dbReference>
<dbReference type="AlphaFoldDB" id="A0A811Y0J5"/>
<dbReference type="GO" id="GO:0032543">
    <property type="term" value="P:mitochondrial translation"/>
    <property type="evidence" value="ECO:0007669"/>
    <property type="project" value="TreeGrafter"/>
</dbReference>
<reference evidence="2" key="1">
    <citation type="submission" date="2020-12" db="EMBL/GenBank/DDBJ databases">
        <authorList>
            <consortium name="Molecular Ecology Group"/>
        </authorList>
    </citation>
    <scope>NUCLEOTIDE SEQUENCE</scope>
    <source>
        <strain evidence="2">TBG_1078</strain>
    </source>
</reference>
<dbReference type="InterPro" id="IPR000114">
    <property type="entry name" value="Ribosomal_uL16_bact-type"/>
</dbReference>
<dbReference type="SUPFAM" id="SSF54686">
    <property type="entry name" value="Ribosomal protein L16p/L10e"/>
    <property type="match status" value="1"/>
</dbReference>
<evidence type="ECO:0000313" key="2">
    <source>
        <dbReference type="EMBL" id="CAD7671139.1"/>
    </source>
</evidence>
<dbReference type="GO" id="GO:0005762">
    <property type="term" value="C:mitochondrial large ribosomal subunit"/>
    <property type="evidence" value="ECO:0007669"/>
    <property type="project" value="TreeGrafter"/>
</dbReference>
<organism evidence="2 3">
    <name type="scientific">Nyctereutes procyonoides</name>
    <name type="common">Raccoon dog</name>
    <name type="synonym">Canis procyonoides</name>
    <dbReference type="NCBI Taxonomy" id="34880"/>
    <lineage>
        <taxon>Eukaryota</taxon>
        <taxon>Metazoa</taxon>
        <taxon>Chordata</taxon>
        <taxon>Craniata</taxon>
        <taxon>Vertebrata</taxon>
        <taxon>Euteleostomi</taxon>
        <taxon>Mammalia</taxon>
        <taxon>Eutheria</taxon>
        <taxon>Laurasiatheria</taxon>
        <taxon>Carnivora</taxon>
        <taxon>Caniformia</taxon>
        <taxon>Canidae</taxon>
        <taxon>Nyctereutes</taxon>
    </lineage>
</organism>
<sequence length="170" mass="19727">MLLPVATSEDVSVPEKPKLRFVERAPLMPKVGRESKTLGNFAILALGGGYLHWDHFKMMYLTMNCSADPKNMFALWRVPPPFRPITCKGMRHGNCEFKEIQGFLDYIVHKLPFLERRKNEWEISERETEHERLLTLGNKLGVVEREVVLSPYDFIQKGQSWGKFCMPKCV</sequence>
<dbReference type="InterPro" id="IPR036920">
    <property type="entry name" value="Ribosomal_uL16_sf"/>
</dbReference>
<dbReference type="PANTHER" id="PTHR12220:SF13">
    <property type="entry name" value="LARGE RIBOSOMAL SUBUNIT PROTEIN UL16M"/>
    <property type="match status" value="1"/>
</dbReference>